<feature type="region of interest" description="Disordered" evidence="1">
    <location>
        <begin position="393"/>
        <end position="414"/>
    </location>
</feature>
<name>G9QPU8_9BACI</name>
<evidence type="ECO:0000313" key="3">
    <source>
        <dbReference type="EMBL" id="EHL73739.1"/>
    </source>
</evidence>
<evidence type="ECO:0000256" key="1">
    <source>
        <dbReference type="SAM" id="MobiDB-lite"/>
    </source>
</evidence>
<dbReference type="HOGENOM" id="CLU_050521_1_0_9"/>
<dbReference type="NCBIfam" id="TIGR02876">
    <property type="entry name" value="spore_yqfD"/>
    <property type="match status" value="1"/>
</dbReference>
<dbReference type="GeneID" id="87582320"/>
<dbReference type="PATRIC" id="fig|665952.3.peg.3212"/>
<keyword evidence="2" id="KW-0812">Transmembrane</keyword>
<dbReference type="RefSeq" id="WP_003355398.1">
    <property type="nucleotide sequence ID" value="NZ_JH414764.1"/>
</dbReference>
<dbReference type="InterPro" id="IPR010690">
    <property type="entry name" value="YqfD"/>
</dbReference>
<proteinExistence type="predicted"/>
<dbReference type="PIRSF" id="PIRSF029895">
    <property type="entry name" value="SpoIV"/>
    <property type="match status" value="1"/>
</dbReference>
<sequence>MKNQWTMFLKGKVLVKAEGQGTERFLNHLVRSNLSVWNAKKTGTKSVIFYIQLEDLSEFRKIARHFEGKITFLEGSGGPFIGKKLMKNSGLLAGVLSFLIILVVLSNMVWGIEITGASPEMEHAIRKELKSMGIQKGKLQFFIDDVDSIQRQLTSRVEGITWVGVHLNGTTYHFQVVEKTEPKEKKTTGPQNLVAKKKAVIVKMFVEKGQPVVKRNQFVQKGQLLVSGWVGNEEHLKSVASKGKVWGETWYKSSVELPLETTFQVFTGKENRSYFLKIGKFSIPVWGWWKKETFKLTALEESSHPIKFFRWELPVEWGQSIKREYKIVERRYTVNQAVQEANQLARKDLRKHLQSDAQITGEKILHRRIENGKVRITVYFQVIEDIAKGQPIIQGDKANDRKNQKSGNHPGRSE</sequence>
<evidence type="ECO:0000313" key="4">
    <source>
        <dbReference type="Proteomes" id="UP000011747"/>
    </source>
</evidence>
<dbReference type="AlphaFoldDB" id="G9QPU8"/>
<keyword evidence="2" id="KW-1133">Transmembrane helix</keyword>
<keyword evidence="4" id="KW-1185">Reference proteome</keyword>
<evidence type="ECO:0000256" key="2">
    <source>
        <dbReference type="SAM" id="Phobius"/>
    </source>
</evidence>
<feature type="transmembrane region" description="Helical" evidence="2">
    <location>
        <begin position="91"/>
        <end position="112"/>
    </location>
</feature>
<keyword evidence="2" id="KW-0472">Membrane</keyword>
<dbReference type="Proteomes" id="UP000011747">
    <property type="component" value="Unassembled WGS sequence"/>
</dbReference>
<accession>G9QPU8</accession>
<dbReference type="Pfam" id="PF06898">
    <property type="entry name" value="YqfD"/>
    <property type="match status" value="1"/>
</dbReference>
<gene>
    <name evidence="3" type="ORF">HMPREF1015_00315</name>
</gene>
<reference evidence="3 4" key="1">
    <citation type="submission" date="2011-09" db="EMBL/GenBank/DDBJ databases">
        <title>The Genome Sequence of Bacillus smithii 7_3_47FAA.</title>
        <authorList>
            <consortium name="The Broad Institute Genome Sequencing Platform"/>
            <person name="Earl A."/>
            <person name="Ward D."/>
            <person name="Feldgarden M."/>
            <person name="Gevers D."/>
            <person name="Daigneault M."/>
            <person name="Strauss J."/>
            <person name="Allen-Vercoe E."/>
            <person name="Young S.K."/>
            <person name="Zeng Q."/>
            <person name="Gargeya S."/>
            <person name="Fitzgerald M."/>
            <person name="Haas B."/>
            <person name="Abouelleil A."/>
            <person name="Alvarado L."/>
            <person name="Arachchi H.M."/>
            <person name="Berlin A."/>
            <person name="Brown A."/>
            <person name="Chapman S.B."/>
            <person name="Chen Z."/>
            <person name="Dunbar C."/>
            <person name="Freedman E."/>
            <person name="Gearin G."/>
            <person name="Goldberg J."/>
            <person name="Griggs A."/>
            <person name="Gujja S."/>
            <person name="Heiman D."/>
            <person name="Howarth C."/>
            <person name="Larson L."/>
            <person name="Lui A."/>
            <person name="MacDonald P.J.P."/>
            <person name="Montmayeur A."/>
            <person name="Murphy C."/>
            <person name="Neiman D."/>
            <person name="Pearson M."/>
            <person name="Priest M."/>
            <person name="Roberts A."/>
            <person name="Saif S."/>
            <person name="Shea T."/>
            <person name="Shenoy N."/>
            <person name="Sisk P."/>
            <person name="Stolte C."/>
            <person name="Sykes S."/>
            <person name="Wortman J."/>
            <person name="Nusbaum C."/>
            <person name="Birren B."/>
        </authorList>
    </citation>
    <scope>NUCLEOTIDE SEQUENCE [LARGE SCALE GENOMIC DNA]</scope>
    <source>
        <strain evidence="3 4">7_3_47FAA</strain>
    </source>
</reference>
<comment type="caution">
    <text evidence="3">The sequence shown here is derived from an EMBL/GenBank/DDBJ whole genome shotgun (WGS) entry which is preliminary data.</text>
</comment>
<protein>
    <submittedName>
        <fullName evidence="3">Sporulation protein YqfD</fullName>
    </submittedName>
</protein>
<organism evidence="3 4">
    <name type="scientific">Bacillus smithii 7_3_47FAA</name>
    <dbReference type="NCBI Taxonomy" id="665952"/>
    <lineage>
        <taxon>Bacteria</taxon>
        <taxon>Bacillati</taxon>
        <taxon>Bacillota</taxon>
        <taxon>Bacilli</taxon>
        <taxon>Bacillales</taxon>
        <taxon>Bacillaceae</taxon>
        <taxon>Bacillus</taxon>
    </lineage>
</organism>
<dbReference type="EMBL" id="ACWF01000156">
    <property type="protein sequence ID" value="EHL73739.1"/>
    <property type="molecule type" value="Genomic_DNA"/>
</dbReference>